<organism evidence="1 2">
    <name type="scientific">Calocera cornea HHB12733</name>
    <dbReference type="NCBI Taxonomy" id="1353952"/>
    <lineage>
        <taxon>Eukaryota</taxon>
        <taxon>Fungi</taxon>
        <taxon>Dikarya</taxon>
        <taxon>Basidiomycota</taxon>
        <taxon>Agaricomycotina</taxon>
        <taxon>Dacrymycetes</taxon>
        <taxon>Dacrymycetales</taxon>
        <taxon>Dacrymycetaceae</taxon>
        <taxon>Calocera</taxon>
    </lineage>
</organism>
<dbReference type="AlphaFoldDB" id="A0A165ETR1"/>
<dbReference type="InParanoid" id="A0A165ETR1"/>
<dbReference type="Proteomes" id="UP000076842">
    <property type="component" value="Unassembled WGS sequence"/>
</dbReference>
<proteinExistence type="predicted"/>
<sequence length="153" mass="17448">MMCFPKAGLRHQQPIDESLILLKEASDLDPCCNHEGSAMPVARVDLSTSYIKSIPNHSSIHLSYLNTMDPITTWLHQYYIHCIVRSGSLPHCSKRPCPISGCRLLRGARKGKKSIFRTHSDLVRHIECRHNFRFKAQKHYTPSPEGGYYRSNG</sequence>
<reference evidence="1 2" key="1">
    <citation type="journal article" date="2016" name="Mol. Biol. Evol.">
        <title>Comparative Genomics of Early-Diverging Mushroom-Forming Fungi Provides Insights into the Origins of Lignocellulose Decay Capabilities.</title>
        <authorList>
            <person name="Nagy L.G."/>
            <person name="Riley R."/>
            <person name="Tritt A."/>
            <person name="Adam C."/>
            <person name="Daum C."/>
            <person name="Floudas D."/>
            <person name="Sun H."/>
            <person name="Yadav J.S."/>
            <person name="Pangilinan J."/>
            <person name="Larsson K.H."/>
            <person name="Matsuura K."/>
            <person name="Barry K."/>
            <person name="Labutti K."/>
            <person name="Kuo R."/>
            <person name="Ohm R.A."/>
            <person name="Bhattacharya S.S."/>
            <person name="Shirouzu T."/>
            <person name="Yoshinaga Y."/>
            <person name="Martin F.M."/>
            <person name="Grigoriev I.V."/>
            <person name="Hibbett D.S."/>
        </authorList>
    </citation>
    <scope>NUCLEOTIDE SEQUENCE [LARGE SCALE GENOMIC DNA]</scope>
    <source>
        <strain evidence="1 2">HHB12733</strain>
    </source>
</reference>
<evidence type="ECO:0000313" key="1">
    <source>
        <dbReference type="EMBL" id="KZT55505.1"/>
    </source>
</evidence>
<dbReference type="EMBL" id="KV423993">
    <property type="protein sequence ID" value="KZT55505.1"/>
    <property type="molecule type" value="Genomic_DNA"/>
</dbReference>
<evidence type="ECO:0000313" key="2">
    <source>
        <dbReference type="Proteomes" id="UP000076842"/>
    </source>
</evidence>
<accession>A0A165ETR1</accession>
<protein>
    <submittedName>
        <fullName evidence="1">Uncharacterized protein</fullName>
    </submittedName>
</protein>
<gene>
    <name evidence="1" type="ORF">CALCODRAFT_350010</name>
</gene>
<name>A0A165ETR1_9BASI</name>
<keyword evidence="2" id="KW-1185">Reference proteome</keyword>